<keyword evidence="3" id="KW-1185">Reference proteome</keyword>
<dbReference type="Proteomes" id="UP000594459">
    <property type="component" value="Chromosome"/>
</dbReference>
<reference evidence="2 3" key="1">
    <citation type="submission" date="2020-11" db="EMBL/GenBank/DDBJ databases">
        <title>The genome sequence of Erythrobacter sp. 6D36.</title>
        <authorList>
            <person name="Liu Y."/>
        </authorList>
    </citation>
    <scope>NUCLEOTIDE SEQUENCE [LARGE SCALE GENOMIC DNA]</scope>
    <source>
        <strain evidence="2 3">6D36</strain>
    </source>
</reference>
<feature type="transmembrane region" description="Helical" evidence="1">
    <location>
        <begin position="485"/>
        <end position="505"/>
    </location>
</feature>
<evidence type="ECO:0000313" key="2">
    <source>
        <dbReference type="EMBL" id="QPC99122.1"/>
    </source>
</evidence>
<dbReference type="SUPFAM" id="SSF102405">
    <property type="entry name" value="MCP/YpsA-like"/>
    <property type="match status" value="1"/>
</dbReference>
<organism evidence="2 3">
    <name type="scientific">Qipengyuania soli</name>
    <dbReference type="NCBI Taxonomy" id="2782568"/>
    <lineage>
        <taxon>Bacteria</taxon>
        <taxon>Pseudomonadati</taxon>
        <taxon>Pseudomonadota</taxon>
        <taxon>Alphaproteobacteria</taxon>
        <taxon>Sphingomonadales</taxon>
        <taxon>Erythrobacteraceae</taxon>
        <taxon>Qipengyuania</taxon>
    </lineage>
</organism>
<protein>
    <recommendedName>
        <fullName evidence="4">DUF4231 domain-containing protein</fullName>
    </recommendedName>
</protein>
<name>A0A7S8IUX6_9SPHN</name>
<feature type="transmembrane region" description="Helical" evidence="1">
    <location>
        <begin position="511"/>
        <end position="534"/>
    </location>
</feature>
<keyword evidence="1" id="KW-0812">Transmembrane</keyword>
<proteinExistence type="predicted"/>
<dbReference type="RefSeq" id="WP_200982197.1">
    <property type="nucleotide sequence ID" value="NZ_CP064654.1"/>
</dbReference>
<accession>A0A7S8IUX6</accession>
<dbReference type="Gene3D" id="3.40.50.450">
    <property type="match status" value="1"/>
</dbReference>
<sequence length="602" mass="66105">MGETAAHADFRPRLALRFGITGHRPPRLSADHHETIRDHCKDVFRKAEETLAELHREHAKVFAPEAPNAKLVTSLAEGADVLAAQAALEAGLGISVCLPFPPETYAEDFGKEEWSDTQALIDRADSLMALTDHHGADTAAYEMAGKMVLGQCDILLAVWDGEASRGRGGTTEVIAEAVALNQPVIHIDATGKSPPELLWGGLHEAIPERPSIDGVERAPASEALPELIRALCEPPVRPEDLKSLEKFVAGDMNLRRYSFGWPILLALTGAKPLASLRLTSGSAEESADYMRSHVAPFSTCGAFGTRLNEKVLSRFGRADAQANQFSLRFRSSMVTNFTMAGLAVLFALSGLLAPELKKLFIIGELMVITAIILNTRGAQRLKLHQFWLDRRHLAERLRLLSLSSVLGRLSLRDVEDGTRHPGWVSWYARATARELGLVTAVLDKSFLKIVRNAIVSMIDEQVEYHIANAGVMHRANHRLHQAGDFLFYGTIIACIAYLTVSLGMGHMADNWGIAPLVTFVTALFPAIAGALYGIRTQGDFAGTSERSTVIAYRLEQLRAAIASDPLTYERLVERSHRLGEIMLAEVQQWRLHYETRPLSLPG</sequence>
<dbReference type="AlphaFoldDB" id="A0A7S8IUX6"/>
<keyword evidence="1" id="KW-0472">Membrane</keyword>
<keyword evidence="1" id="KW-1133">Transmembrane helix</keyword>
<feature type="transmembrane region" description="Helical" evidence="1">
    <location>
        <begin position="359"/>
        <end position="375"/>
    </location>
</feature>
<evidence type="ECO:0000256" key="1">
    <source>
        <dbReference type="SAM" id="Phobius"/>
    </source>
</evidence>
<dbReference type="EMBL" id="CP064654">
    <property type="protein sequence ID" value="QPC99122.1"/>
    <property type="molecule type" value="Genomic_DNA"/>
</dbReference>
<feature type="transmembrane region" description="Helical" evidence="1">
    <location>
        <begin position="333"/>
        <end position="353"/>
    </location>
</feature>
<evidence type="ECO:0008006" key="4">
    <source>
        <dbReference type="Google" id="ProtNLM"/>
    </source>
</evidence>
<dbReference type="KEGG" id="qso:IRL76_00600"/>
<evidence type="ECO:0000313" key="3">
    <source>
        <dbReference type="Proteomes" id="UP000594459"/>
    </source>
</evidence>
<gene>
    <name evidence="2" type="ORF">IRL76_00600</name>
</gene>